<feature type="domain" description="Carrier" evidence="7">
    <location>
        <begin position="1003"/>
        <end position="1078"/>
    </location>
</feature>
<dbReference type="InterPro" id="IPR010060">
    <property type="entry name" value="NRPS_synth"/>
</dbReference>
<comment type="caution">
    <text evidence="8">The sequence shown here is derived from an EMBL/GenBank/DDBJ whole genome shotgun (WGS) entry which is preliminary data.</text>
</comment>
<dbReference type="Pfam" id="PF00501">
    <property type="entry name" value="AMP-binding"/>
    <property type="match status" value="2"/>
</dbReference>
<keyword evidence="5" id="KW-0045">Antibiotic biosynthesis</keyword>
<dbReference type="InterPro" id="IPR010071">
    <property type="entry name" value="AA_adenyl_dom"/>
</dbReference>
<accession>A0ABW6J908</accession>
<dbReference type="Gene3D" id="3.30.559.10">
    <property type="entry name" value="Chloramphenicol acetyltransferase-like domain"/>
    <property type="match status" value="3"/>
</dbReference>
<dbReference type="InterPro" id="IPR020806">
    <property type="entry name" value="PKS_PP-bd"/>
</dbReference>
<sequence length="2631" mass="283038">MSGANIGHSADANERRRQLLRRQLAARGIARQPGSGETSPQIPPARAEGPAPLSSAQRRMWLLHQLEPHGTAYNICVAVRLSGELSVSGLRQALRAVIERHRVLRTVYRPGEDGEPFQILFPDAELVIGESDLSAAADREAAVDEAAARLAARPFDLSTDTPVRLEVLRLAENEHVLVLVAHHIAWDDGSWQVLLREVAAVYTGRSLPELPLQYADLAVREQQRAPWTDADLVHWRELLADPPAPLPLPTDLPRSADRAEEGGRLVRTLPAELRERMHALCRTEGVSPFMALLASFNALLHRAAGAPDLLVGSPAVLRTDSGAERLVGNFGNTLVLRTRATPDTTFRAFLQHVREVCLGAYAHQSVPFDTLVQELRPERTAGHHVFFDVMFSLRSDVWEGFELPGVRLAERPVPGNAAAFDLAVSAVLDAAGTLTLDTTYRRDLYREETVGRLLGRFERLLEAALDAPDTPLGDLDLLGTEERERVLTTWGSDRRTLERATIPALFQERVRENPDATALVWEGVNGREQRLSYAELDARSDLLAGELAALGAGPERVVAVALPRSGDFLVAALAVMKAGAAYLPVDPEYPADRIALMLGDARPGMLVSDSRSADRLPRGGIPVVLLDDSSRPTRGTRAPLRPSTPSHAAYLIYTSGSTGRPKGVVVTHEGIPSLVSTMAEELGAGPGSRVLQFASFSFDTSVWEWTMALLTGATLVVVPTDKRLGPPLAEFCVRHAVTHLTLPPGVLATLPHERSLPAGATLIVAGEACPAELMRRWSATTRMFNSYGPTETTVDATLWACRTDHPGPVVPIGAPVHNTAVRLLDDRLHPVPPGSPGELYVSGDGLARGYLGRPGLTSERFVADPFGAPGARMYRTGDLARWTADGVLEYLGRVDHQVKIRGFRIEPGEIEQLLRRDPGIAQAAVIAREDQPGDPRLVAYVAPASGATAPDTDRLRSDLAGVLPAHMVPAAIVTLERLPLTGNGKLDRRALPAPVYGRAAGREPATAREATLCALFAAILEVPAVGPDDDFFLLGGHSMLAARLITRVEAEFGVRPALRALFDAPTPAALARVLDEAREAAARPTLTAGTAGPTGDPAPLSFAQQRLWLLHRLEEPGPAYNIPTALRITGPLDTTALADAVADVAVRHESLRTVFPERDGSPCQVVLEPEQGPHLEVRRTTPATVEAELAAAAAHVFALAEEPPLRVVLFETGPEEHVLLLLLHHIAGDGQSLPVLVRDLADAYRARLDGRAPEWSALPVRYADFAVWQRQLLGDAGDPRSLTARQSSYWKETLAGAPDELRLPTDRPRPAESSNRGGMVRFTVEVELARRVRTLAASLGVTPFMVYQAAVAALLTRLGAGEDIPVGTPVAGRGEEALDDLVGFFVNTLVLRTDTSGAPSFETLLRRVRDTAVAAFEHQELPFERLVEILNPPRSTARHPLFQVMVVHQSGTASELPVAGLRTRPHVVATGTATFDLSLTFIERFDPDGDADQVSGFAEYSADLFDPETVEVLAQRLVRLLSAAVTRPELPIGDHDILTEEERGALLASPVAAPEAPPLHEAFARQARRTPDAVALVLGSQAGAVERISYAELDARVERIARLVAAHGAAPERFVALALPRHETVAALLGVLRSGAAFLPLDPNYPEERLAQTLDDARPVCLLTTRELAQALPHRPDLPVVLVDAEEPAEPVTLAQARPGDAAYVIYTSGSTGRPKGVVVTHANLANLYAAHTSTLFPPEVPEVGGRRLRVGHIASFAFDASLDPVLLMVGGHELHVLDESTYPDAEAVAAYVAEERIDYLDLTPSHLQQLIKHGLLDEGRHRPALLGPGADAMPDSLWRDLGAHPATTAYNFYGPTECTVDSVVARVTGEGAPRIGRPVKGATAYVLDDRLRPVPPGVTGELYLAGAGLARGYLGRPALTAERFTADPYGPPGSRMYRTGDLARWTADGELECLGRADHQVKIRGFRIEPGEIEAVLGRHESVAEVAVIARDDLPGSRRLVAYVVPALGHEANADVWRAHAAALLPEHMVPSLWVPMERLPQSANRKVDRAALPVPRLPEQGSGRVPVTGAEKLFCELFAALLGQETMDADGNFFELGGDSIISLQLVSRARAAGWKVGPRDVFRHQTPAALAAVARPEQAATDRTSDDGVGRVRETPIMAWLRELADSAPTAATVDGYSQGMTLSTPAGLTYERLTDVLQSVLDRHPALRARLVRAADGTWELDAPAPGSVRAADVLRRAQADPATEAAAARDRLRPESGVMVQAVWWEPENRLVLVIHHLVVDGVSWRVLCADLDAAWHGEQAPPTGTSLRAWSELLRAYARREETVRQADEWARALGGGGTPLTGRALDPARDTSATSRRHTVSVDAEETEALLTRVPAAFHANVEDVLLTALALAVADRRRRPGVADAGVSVQLEGHGREETISEGVDLAQTVGWFTTVHPVRLDPGPVDLAEARAGGPAAGLALKTVKERLRAVGDGGLGFGALRHLSPETVERLAALPVPEVCFNYLGRFGSGDAEGPWQPVAGDEGLFHGVDPALPLAHALEIDVHVAPAPGGPRLNATWSYAGEALDADVVRSLADGWLTYLTALVAHTDKPDAGGWTPSDLSLISLSQDEIDDFEADWRLS</sequence>
<dbReference type="InterPro" id="IPR001242">
    <property type="entry name" value="Condensation_dom"/>
</dbReference>
<feature type="region of interest" description="Disordered" evidence="6">
    <location>
        <begin position="2345"/>
        <end position="2368"/>
    </location>
</feature>
<evidence type="ECO:0000256" key="3">
    <source>
        <dbReference type="ARBA" id="ARBA00022553"/>
    </source>
</evidence>
<dbReference type="Pfam" id="PF00668">
    <property type="entry name" value="Condensation"/>
    <property type="match status" value="3"/>
</dbReference>
<dbReference type="SMART" id="SM00823">
    <property type="entry name" value="PKS_PP"/>
    <property type="match status" value="2"/>
</dbReference>
<dbReference type="InterPro" id="IPR023213">
    <property type="entry name" value="CAT-like_dom_sf"/>
</dbReference>
<dbReference type="Gene3D" id="3.30.559.30">
    <property type="entry name" value="Nonribosomal peptide synthetase, condensation domain"/>
    <property type="match status" value="3"/>
</dbReference>
<dbReference type="SUPFAM" id="SSF56801">
    <property type="entry name" value="Acetyl-CoA synthetase-like"/>
    <property type="match status" value="2"/>
</dbReference>
<dbReference type="Gene3D" id="1.10.1200.10">
    <property type="entry name" value="ACP-like"/>
    <property type="match status" value="2"/>
</dbReference>
<dbReference type="PROSITE" id="PS00455">
    <property type="entry name" value="AMP_BINDING"/>
    <property type="match status" value="2"/>
</dbReference>
<dbReference type="Proteomes" id="UP001600424">
    <property type="component" value="Unassembled WGS sequence"/>
</dbReference>
<keyword evidence="4" id="KW-0677">Repeat</keyword>
<keyword evidence="9" id="KW-1185">Reference proteome</keyword>
<dbReference type="InterPro" id="IPR000873">
    <property type="entry name" value="AMP-dep_synth/lig_dom"/>
</dbReference>
<dbReference type="Gene3D" id="3.30.300.30">
    <property type="match status" value="2"/>
</dbReference>
<evidence type="ECO:0000313" key="9">
    <source>
        <dbReference type="Proteomes" id="UP001600424"/>
    </source>
</evidence>
<dbReference type="SUPFAM" id="SSF52777">
    <property type="entry name" value="CoA-dependent acyltransferases"/>
    <property type="match status" value="6"/>
</dbReference>
<dbReference type="InterPro" id="IPR009081">
    <property type="entry name" value="PP-bd_ACP"/>
</dbReference>
<dbReference type="InterPro" id="IPR036736">
    <property type="entry name" value="ACP-like_sf"/>
</dbReference>
<dbReference type="Gene3D" id="3.40.50.980">
    <property type="match status" value="4"/>
</dbReference>
<keyword evidence="2" id="KW-0596">Phosphopantetheine</keyword>
<dbReference type="CDD" id="cd19531">
    <property type="entry name" value="LCL_NRPS-like"/>
    <property type="match status" value="1"/>
</dbReference>
<protein>
    <submittedName>
        <fullName evidence="8">Amino acid adenylation domain-containing protein</fullName>
    </submittedName>
</protein>
<proteinExistence type="predicted"/>
<dbReference type="Pfam" id="PF13193">
    <property type="entry name" value="AMP-binding_C"/>
    <property type="match status" value="2"/>
</dbReference>
<organism evidence="8 9">
    <name type="scientific">Streptomyces wedmorensis</name>
    <dbReference type="NCBI Taxonomy" id="43759"/>
    <lineage>
        <taxon>Bacteria</taxon>
        <taxon>Bacillati</taxon>
        <taxon>Actinomycetota</taxon>
        <taxon>Actinomycetes</taxon>
        <taxon>Kitasatosporales</taxon>
        <taxon>Streptomycetaceae</taxon>
        <taxon>Streptomyces</taxon>
    </lineage>
</organism>
<dbReference type="InterPro" id="IPR006162">
    <property type="entry name" value="Ppantetheine_attach_site"/>
</dbReference>
<evidence type="ECO:0000256" key="5">
    <source>
        <dbReference type="ARBA" id="ARBA00023194"/>
    </source>
</evidence>
<dbReference type="PROSITE" id="PS00012">
    <property type="entry name" value="PHOSPHOPANTETHEINE"/>
    <property type="match status" value="2"/>
</dbReference>
<comment type="cofactor">
    <cofactor evidence="1">
        <name>pantetheine 4'-phosphate</name>
        <dbReference type="ChEBI" id="CHEBI:47942"/>
    </cofactor>
</comment>
<gene>
    <name evidence="8" type="ORF">ACFQ63_38225</name>
</gene>
<dbReference type="Gene3D" id="2.30.38.10">
    <property type="entry name" value="Luciferase, Domain 3"/>
    <property type="match status" value="2"/>
</dbReference>
<feature type="region of interest" description="Disordered" evidence="6">
    <location>
        <begin position="27"/>
        <end position="53"/>
    </location>
</feature>
<evidence type="ECO:0000259" key="7">
    <source>
        <dbReference type="PROSITE" id="PS50075"/>
    </source>
</evidence>
<feature type="domain" description="Carrier" evidence="7">
    <location>
        <begin position="2067"/>
        <end position="2141"/>
    </location>
</feature>
<dbReference type="PANTHER" id="PTHR45527">
    <property type="entry name" value="NONRIBOSOMAL PEPTIDE SYNTHETASE"/>
    <property type="match status" value="1"/>
</dbReference>
<dbReference type="EMBL" id="JBHTRV010000054">
    <property type="protein sequence ID" value="MFE5985510.1"/>
    <property type="molecule type" value="Genomic_DNA"/>
</dbReference>
<dbReference type="PROSITE" id="PS50075">
    <property type="entry name" value="CARRIER"/>
    <property type="match status" value="2"/>
</dbReference>
<dbReference type="CDD" id="cd19540">
    <property type="entry name" value="LCL_NRPS-like"/>
    <property type="match status" value="1"/>
</dbReference>
<dbReference type="InterPro" id="IPR025110">
    <property type="entry name" value="AMP-bd_C"/>
</dbReference>
<evidence type="ECO:0000256" key="4">
    <source>
        <dbReference type="ARBA" id="ARBA00022737"/>
    </source>
</evidence>
<evidence type="ECO:0000256" key="6">
    <source>
        <dbReference type="SAM" id="MobiDB-lite"/>
    </source>
</evidence>
<dbReference type="InterPro" id="IPR045851">
    <property type="entry name" value="AMP-bd_C_sf"/>
</dbReference>
<dbReference type="NCBIfam" id="TIGR01720">
    <property type="entry name" value="NRPS-para261"/>
    <property type="match status" value="1"/>
</dbReference>
<evidence type="ECO:0000256" key="1">
    <source>
        <dbReference type="ARBA" id="ARBA00001957"/>
    </source>
</evidence>
<dbReference type="SUPFAM" id="SSF47336">
    <property type="entry name" value="ACP-like"/>
    <property type="match status" value="2"/>
</dbReference>
<dbReference type="CDD" id="cd05930">
    <property type="entry name" value="A_NRPS"/>
    <property type="match status" value="1"/>
</dbReference>
<reference evidence="8 9" key="1">
    <citation type="submission" date="2024-09" db="EMBL/GenBank/DDBJ databases">
        <title>The Natural Products Discovery Center: Release of the First 8490 Sequenced Strains for Exploring Actinobacteria Biosynthetic Diversity.</title>
        <authorList>
            <person name="Kalkreuter E."/>
            <person name="Kautsar S.A."/>
            <person name="Yang D."/>
            <person name="Bader C.D."/>
            <person name="Teijaro C.N."/>
            <person name="Fluegel L."/>
            <person name="Davis C.M."/>
            <person name="Simpson J.R."/>
            <person name="Lauterbach L."/>
            <person name="Steele A.D."/>
            <person name="Gui C."/>
            <person name="Meng S."/>
            <person name="Li G."/>
            <person name="Viehrig K."/>
            <person name="Ye F."/>
            <person name="Su P."/>
            <person name="Kiefer A.F."/>
            <person name="Nichols A."/>
            <person name="Cepeda A.J."/>
            <person name="Yan W."/>
            <person name="Fan B."/>
            <person name="Jiang Y."/>
            <person name="Adhikari A."/>
            <person name="Zheng C.-J."/>
            <person name="Schuster L."/>
            <person name="Cowan T.M."/>
            <person name="Smanski M.J."/>
            <person name="Chevrette M.G."/>
            <person name="De Carvalho L.P.S."/>
            <person name="Shen B."/>
        </authorList>
    </citation>
    <scope>NUCLEOTIDE SEQUENCE [LARGE SCALE GENOMIC DNA]</scope>
    <source>
        <strain evidence="8 9">NPDC056472</strain>
    </source>
</reference>
<evidence type="ECO:0000256" key="2">
    <source>
        <dbReference type="ARBA" id="ARBA00022450"/>
    </source>
</evidence>
<dbReference type="InterPro" id="IPR020845">
    <property type="entry name" value="AMP-binding_CS"/>
</dbReference>
<dbReference type="NCBIfam" id="TIGR01733">
    <property type="entry name" value="AA-adenyl-dom"/>
    <property type="match status" value="2"/>
</dbReference>
<dbReference type="Pfam" id="PF00550">
    <property type="entry name" value="PP-binding"/>
    <property type="match status" value="2"/>
</dbReference>
<dbReference type="RefSeq" id="WP_386255602.1">
    <property type="nucleotide sequence ID" value="NZ_JBHTRV010000054.1"/>
</dbReference>
<dbReference type="PANTHER" id="PTHR45527:SF1">
    <property type="entry name" value="FATTY ACID SYNTHASE"/>
    <property type="match status" value="1"/>
</dbReference>
<name>A0ABW6J908_STRWE</name>
<dbReference type="CDD" id="cd17652">
    <property type="entry name" value="A_NRPS_CmdD_like"/>
    <property type="match status" value="1"/>
</dbReference>
<evidence type="ECO:0000313" key="8">
    <source>
        <dbReference type="EMBL" id="MFE5985510.1"/>
    </source>
</evidence>
<keyword evidence="3" id="KW-0597">Phosphoprotein</keyword>